<dbReference type="GO" id="GO:0033389">
    <property type="term" value="P:putrescine biosynthetic process from arginine, via agmatine"/>
    <property type="evidence" value="ECO:0007669"/>
    <property type="project" value="TreeGrafter"/>
</dbReference>
<name>A0A1I7NWV0_9HYPH</name>
<dbReference type="Pfam" id="PF00491">
    <property type="entry name" value="Arginase"/>
    <property type="match status" value="1"/>
</dbReference>
<dbReference type="STRING" id="51670.SAMN04488557_4092"/>
<sequence length="317" mass="33885">MKLTSSPPPFTFLGAPFVEADAKLLKERGTKAALLGMPYDMGGIWRTGTADGPRGLRDASRQYGPYFFDDDVDLLETFKLVDCGNAPMVPASPEKCRAAMKHGASEIIRSGATGIFIGGDHSIPIPIGQALSEATPGKIGYIVFDANMDAEEEVDGERFSNWSEACRLAELPNLDPKNMVMIGIRGSLNTRRQFEYVKSKGITVFAMRDIIELGIVEVMNRAIAIAGAGTDALYVSFDTDGVDAAYAPGTSGPEPGGLTSREIITAARMLGRHGVTIFDIVELCPAYDPSGITARLACYIIFNLLGASHAANGLQAR</sequence>
<dbReference type="InterPro" id="IPR006035">
    <property type="entry name" value="Ureohydrolase"/>
</dbReference>
<dbReference type="EMBL" id="FPCH01000005">
    <property type="protein sequence ID" value="SFV39068.1"/>
    <property type="molecule type" value="Genomic_DNA"/>
</dbReference>
<evidence type="ECO:0000313" key="5">
    <source>
        <dbReference type="Proteomes" id="UP000199423"/>
    </source>
</evidence>
<organism evidence="4 5">
    <name type="scientific">Hyphomicrobium facile</name>
    <dbReference type="NCBI Taxonomy" id="51670"/>
    <lineage>
        <taxon>Bacteria</taxon>
        <taxon>Pseudomonadati</taxon>
        <taxon>Pseudomonadota</taxon>
        <taxon>Alphaproteobacteria</taxon>
        <taxon>Hyphomicrobiales</taxon>
        <taxon>Hyphomicrobiaceae</taxon>
        <taxon>Hyphomicrobium</taxon>
    </lineage>
</organism>
<dbReference type="AlphaFoldDB" id="A0A1I7NWV0"/>
<evidence type="ECO:0000313" key="4">
    <source>
        <dbReference type="EMBL" id="SFV39068.1"/>
    </source>
</evidence>
<dbReference type="GO" id="GO:0008783">
    <property type="term" value="F:agmatinase activity"/>
    <property type="evidence" value="ECO:0007669"/>
    <property type="project" value="TreeGrafter"/>
</dbReference>
<evidence type="ECO:0000256" key="2">
    <source>
        <dbReference type="ARBA" id="ARBA00022801"/>
    </source>
</evidence>
<dbReference type="PANTHER" id="PTHR11358">
    <property type="entry name" value="ARGINASE/AGMATINASE"/>
    <property type="match status" value="1"/>
</dbReference>
<dbReference type="OrthoDB" id="9788689at2"/>
<dbReference type="PIRSF" id="PIRSF036979">
    <property type="entry name" value="Arginase"/>
    <property type="match status" value="1"/>
</dbReference>
<dbReference type="InterPro" id="IPR023696">
    <property type="entry name" value="Ureohydrolase_dom_sf"/>
</dbReference>
<dbReference type="PROSITE" id="PS51409">
    <property type="entry name" value="ARGINASE_2"/>
    <property type="match status" value="1"/>
</dbReference>
<dbReference type="PANTHER" id="PTHR11358:SF26">
    <property type="entry name" value="GUANIDINO ACID HYDROLASE, MITOCHONDRIAL"/>
    <property type="match status" value="1"/>
</dbReference>
<dbReference type="GO" id="GO:0046872">
    <property type="term" value="F:metal ion binding"/>
    <property type="evidence" value="ECO:0007669"/>
    <property type="project" value="UniProtKB-KW"/>
</dbReference>
<dbReference type="RefSeq" id="WP_092869599.1">
    <property type="nucleotide sequence ID" value="NZ_FPCH01000005.1"/>
</dbReference>
<keyword evidence="1" id="KW-0479">Metal-binding</keyword>
<dbReference type="SUPFAM" id="SSF52768">
    <property type="entry name" value="Arginase/deacetylase"/>
    <property type="match status" value="1"/>
</dbReference>
<keyword evidence="5" id="KW-1185">Reference proteome</keyword>
<accession>A0A1I7NWV0</accession>
<evidence type="ECO:0000256" key="3">
    <source>
        <dbReference type="PROSITE-ProRule" id="PRU00742"/>
    </source>
</evidence>
<dbReference type="Proteomes" id="UP000199423">
    <property type="component" value="Unassembled WGS sequence"/>
</dbReference>
<dbReference type="Gene3D" id="3.40.800.10">
    <property type="entry name" value="Ureohydrolase domain"/>
    <property type="match status" value="1"/>
</dbReference>
<protein>
    <submittedName>
        <fullName evidence="4">Agmatinase</fullName>
    </submittedName>
</protein>
<gene>
    <name evidence="4" type="ORF">SAMN04488557_4092</name>
</gene>
<dbReference type="PRINTS" id="PR00116">
    <property type="entry name" value="ARGINASE"/>
</dbReference>
<dbReference type="CDD" id="cd09990">
    <property type="entry name" value="Agmatinase-like"/>
    <property type="match status" value="1"/>
</dbReference>
<comment type="similarity">
    <text evidence="3">Belongs to the arginase family.</text>
</comment>
<reference evidence="5" key="1">
    <citation type="submission" date="2016-10" db="EMBL/GenBank/DDBJ databases">
        <authorList>
            <person name="Varghese N."/>
            <person name="Submissions S."/>
        </authorList>
    </citation>
    <scope>NUCLEOTIDE SEQUENCE [LARGE SCALE GENOMIC DNA]</scope>
    <source>
        <strain evidence="5">DSM 1565</strain>
    </source>
</reference>
<keyword evidence="2" id="KW-0378">Hydrolase</keyword>
<proteinExistence type="inferred from homology"/>
<evidence type="ECO:0000256" key="1">
    <source>
        <dbReference type="ARBA" id="ARBA00022723"/>
    </source>
</evidence>